<evidence type="ECO:0008006" key="3">
    <source>
        <dbReference type="Google" id="ProtNLM"/>
    </source>
</evidence>
<organism evidence="1 2">
    <name type="scientific">Glycomyces terrestris</name>
    <dbReference type="NCBI Taxonomy" id="2493553"/>
    <lineage>
        <taxon>Bacteria</taxon>
        <taxon>Bacillati</taxon>
        <taxon>Actinomycetota</taxon>
        <taxon>Actinomycetes</taxon>
        <taxon>Glycomycetales</taxon>
        <taxon>Glycomycetaceae</taxon>
        <taxon>Glycomyces</taxon>
    </lineage>
</organism>
<gene>
    <name evidence="1" type="ORF">EIW28_11775</name>
</gene>
<evidence type="ECO:0000313" key="2">
    <source>
        <dbReference type="Proteomes" id="UP000277256"/>
    </source>
</evidence>
<sequence length="131" mass="13677">MSAIPDLKGGRTLPSVFEDPEGYMRDFQTRMASMVERASSLGDAMAGASATAASPDGEVEVTVGVGGALQELRLGPGIRQMSAVSLAEMIKAVYRQAADSAGRNATGALAEVFGEDNELVRQARARSEGQE</sequence>
<dbReference type="EMBL" id="RSEB01000003">
    <property type="protein sequence ID" value="RRR99386.1"/>
    <property type="molecule type" value="Genomic_DNA"/>
</dbReference>
<accession>A0A426UXU2</accession>
<dbReference type="Proteomes" id="UP000277256">
    <property type="component" value="Unassembled WGS sequence"/>
</dbReference>
<dbReference type="AlphaFoldDB" id="A0A426UXU2"/>
<reference evidence="1 2" key="1">
    <citation type="submission" date="2018-12" db="EMBL/GenBank/DDBJ databases">
        <title>Glycomyces sp. YIM 121974 draft genome.</title>
        <authorList>
            <person name="Li Q."/>
        </authorList>
    </citation>
    <scope>NUCLEOTIDE SEQUENCE [LARGE SCALE GENOMIC DNA]</scope>
    <source>
        <strain evidence="1 2">YIM 121974</strain>
    </source>
</reference>
<dbReference type="InterPro" id="IPR036894">
    <property type="entry name" value="YbaB-like_sf"/>
</dbReference>
<evidence type="ECO:0000313" key="1">
    <source>
        <dbReference type="EMBL" id="RRR99386.1"/>
    </source>
</evidence>
<dbReference type="InterPro" id="IPR004401">
    <property type="entry name" value="YbaB/EbfC"/>
</dbReference>
<dbReference type="Pfam" id="PF02575">
    <property type="entry name" value="YbaB_DNA_bd"/>
    <property type="match status" value="1"/>
</dbReference>
<proteinExistence type="predicted"/>
<keyword evidence="2" id="KW-1185">Reference proteome</keyword>
<name>A0A426UXU2_9ACTN</name>
<protein>
    <recommendedName>
        <fullName evidence="3">YbaB/EbfC family DNA-binding protein</fullName>
    </recommendedName>
</protein>
<dbReference type="Gene3D" id="3.30.1310.10">
    <property type="entry name" value="Nucleoid-associated protein YbaB-like domain"/>
    <property type="match status" value="1"/>
</dbReference>
<comment type="caution">
    <text evidence="1">The sequence shown here is derived from an EMBL/GenBank/DDBJ whole genome shotgun (WGS) entry which is preliminary data.</text>
</comment>
<dbReference type="GO" id="GO:0003677">
    <property type="term" value="F:DNA binding"/>
    <property type="evidence" value="ECO:0007669"/>
    <property type="project" value="InterPro"/>
</dbReference>
<dbReference type="SUPFAM" id="SSF82607">
    <property type="entry name" value="YbaB-like"/>
    <property type="match status" value="1"/>
</dbReference>